<proteinExistence type="predicted"/>
<sequence>MSCLRGAPDRRCAPTCFDDHKEVILAKEDPKTAIDPNGLRYRSKVAGSPFSATGAFGAATMSCFLCGKHRPRAHLKTRKLLGKAQAVCAPSCKELDELLRS</sequence>
<dbReference type="KEGG" id="vff:VITFI_CDS1869"/>
<evidence type="ECO:0000313" key="2">
    <source>
        <dbReference type="Proteomes" id="UP000199729"/>
    </source>
</evidence>
<organism evidence="1 2">
    <name type="scientific">Vitreoscilla filiformis</name>
    <dbReference type="NCBI Taxonomy" id="63"/>
    <lineage>
        <taxon>Bacteria</taxon>
        <taxon>Pseudomonadati</taxon>
        <taxon>Pseudomonadota</taxon>
        <taxon>Betaproteobacteria</taxon>
        <taxon>Neisseriales</taxon>
        <taxon>Neisseriaceae</taxon>
        <taxon>Vitreoscilla</taxon>
    </lineage>
</organism>
<dbReference type="Proteomes" id="UP000199729">
    <property type="component" value="Chromosome"/>
</dbReference>
<evidence type="ECO:0000313" key="1">
    <source>
        <dbReference type="EMBL" id="ASM77647.1"/>
    </source>
</evidence>
<reference evidence="1 2" key="1">
    <citation type="submission" date="2017-07" db="EMBL/GenBank/DDBJ databases">
        <title>Complete Genome Sequence of the cosmetic ferment Vitreoscilla filiformis (ATCC15551).</title>
        <authorList>
            <person name="Contreras S."/>
            <person name="Sagory-Zalkind P."/>
            <person name="Blanquart H."/>
            <person name="Iltis A."/>
            <person name="Morand S.C."/>
        </authorList>
    </citation>
    <scope>NUCLEOTIDE SEQUENCE [LARGE SCALE GENOMIC DNA]</scope>
    <source>
        <strain evidence="1 2">ATCC 15551</strain>
    </source>
</reference>
<accession>A0A221KFM5</accession>
<dbReference type="EMBL" id="CP022423">
    <property type="protein sequence ID" value="ASM77647.1"/>
    <property type="molecule type" value="Genomic_DNA"/>
</dbReference>
<protein>
    <submittedName>
        <fullName evidence="1">Uncharacterized protein</fullName>
    </submittedName>
</protein>
<name>A0A221KFM5_VITFI</name>
<dbReference type="AlphaFoldDB" id="A0A221KFM5"/>
<gene>
    <name evidence="1" type="ORF">VITFI_CDS1869</name>
</gene>
<keyword evidence="2" id="KW-1185">Reference proteome</keyword>
<dbReference type="RefSeq" id="WP_198301392.1">
    <property type="nucleotide sequence ID" value="NZ_CP022423.1"/>
</dbReference>